<name>A0A3E4S4Z5_BIFLN</name>
<gene>
    <name evidence="2" type="ORF">DXC63_11275</name>
</gene>
<proteinExistence type="predicted"/>
<evidence type="ECO:0000313" key="3">
    <source>
        <dbReference type="Proteomes" id="UP000261288"/>
    </source>
</evidence>
<keyword evidence="1" id="KW-0812">Transmembrane</keyword>
<sequence length="64" mass="7796">MVFLFLGKMFHFRVLVFRLLIWQFLPEAVLHWTLPLLMITLILPMLSILFYMVLFAHCLSYFFI</sequence>
<accession>A0A3E4S4Z5</accession>
<keyword evidence="1" id="KW-0472">Membrane</keyword>
<dbReference type="Proteomes" id="UP000261288">
    <property type="component" value="Unassembled WGS sequence"/>
</dbReference>
<organism evidence="2 3">
    <name type="scientific">Bifidobacterium longum</name>
    <dbReference type="NCBI Taxonomy" id="216816"/>
    <lineage>
        <taxon>Bacteria</taxon>
        <taxon>Bacillati</taxon>
        <taxon>Actinomycetota</taxon>
        <taxon>Actinomycetes</taxon>
        <taxon>Bifidobacteriales</taxon>
        <taxon>Bifidobacteriaceae</taxon>
        <taxon>Bifidobacterium</taxon>
    </lineage>
</organism>
<dbReference type="EMBL" id="QSRZ01000014">
    <property type="protein sequence ID" value="RGL45002.1"/>
    <property type="molecule type" value="Genomic_DNA"/>
</dbReference>
<feature type="transmembrane region" description="Helical" evidence="1">
    <location>
        <begin position="36"/>
        <end position="63"/>
    </location>
</feature>
<evidence type="ECO:0000313" key="2">
    <source>
        <dbReference type="EMBL" id="RGL45002.1"/>
    </source>
</evidence>
<comment type="caution">
    <text evidence="2">The sequence shown here is derived from an EMBL/GenBank/DDBJ whole genome shotgun (WGS) entry which is preliminary data.</text>
</comment>
<reference evidence="2 3" key="1">
    <citation type="submission" date="2018-08" db="EMBL/GenBank/DDBJ databases">
        <title>A genome reference for cultivated species of the human gut microbiota.</title>
        <authorList>
            <person name="Zou Y."/>
            <person name="Xue W."/>
            <person name="Luo G."/>
        </authorList>
    </citation>
    <scope>NUCLEOTIDE SEQUENCE [LARGE SCALE GENOMIC DNA]</scope>
    <source>
        <strain evidence="2 3">TF06-45A</strain>
    </source>
</reference>
<dbReference type="AlphaFoldDB" id="A0A3E4S4Z5"/>
<keyword evidence="1" id="KW-1133">Transmembrane helix</keyword>
<protein>
    <submittedName>
        <fullName evidence="2">Uncharacterized protein</fullName>
    </submittedName>
</protein>
<evidence type="ECO:0000256" key="1">
    <source>
        <dbReference type="SAM" id="Phobius"/>
    </source>
</evidence>